<dbReference type="GO" id="GO:0004519">
    <property type="term" value="F:endonuclease activity"/>
    <property type="evidence" value="ECO:0007669"/>
    <property type="project" value="UniProtKB-KW"/>
</dbReference>
<organism evidence="2 3">
    <name type="scientific">Paraburkholderia youngii</name>
    <dbReference type="NCBI Taxonomy" id="2782701"/>
    <lineage>
        <taxon>Bacteria</taxon>
        <taxon>Pseudomonadati</taxon>
        <taxon>Pseudomonadota</taxon>
        <taxon>Betaproteobacteria</taxon>
        <taxon>Burkholderiales</taxon>
        <taxon>Burkholderiaceae</taxon>
        <taxon>Paraburkholderia</taxon>
    </lineage>
</organism>
<comment type="caution">
    <text evidence="2">The sequence shown here is derived from an EMBL/GenBank/DDBJ whole genome shotgun (WGS) entry which is preliminary data.</text>
</comment>
<dbReference type="GO" id="GO:0008270">
    <property type="term" value="F:zinc ion binding"/>
    <property type="evidence" value="ECO:0007669"/>
    <property type="project" value="InterPro"/>
</dbReference>
<keyword evidence="2" id="KW-0540">Nuclease</keyword>
<sequence length="535" mass="61664">MSQALTRLSPDERRLLKERLWQRQNGQCFITRKAMDLSKDDLEIDHIIPSRDKGPDDESNWALVFARANESKQASHLYVARVLYRLEEIRHDAKDTRGANLGDVLSEYGGSKHSIRFSVENDNLCFKMPEKGFYDETSVPIWRDDLSGMRTAFLRLPIEYLHHDYKINPRPIGNSIRGLVEEFHRKRPQLHVPLAWIDLNESGGSRVRIFDGQHKAAAQVLLDQTWLPVRVFVDPDTDVLITANTNAGTNLRQVAFDKSTQRFLGASILGDRIDRFLKDKGKRPGEEGFSERDLVEHFRGEQAQMRRYVLDAQRNAISHHEDNKLRDFIEWGGKGTDKPISYSSIEKTFFSQFLGKDMLESPFYGVNAEGENPRDLERRQMVQLMSLIAEKFYTDGKYDFERGVDRIESKVQKGDNIPDNHLRAYRIGREEVMTGWLPFVSKVIVNYFTMNGRNVRLEKLFQYKFPSQLWTIIGNFLDHLGRLPLWVDYQLSQTAFGGKPPAGFWDQVFDTGNSPNGTPVIHTGGLNVLEMIKPL</sequence>
<evidence type="ECO:0000313" key="2">
    <source>
        <dbReference type="EMBL" id="NUY03542.1"/>
    </source>
</evidence>
<keyword evidence="2" id="KW-0378">Hydrolase</keyword>
<dbReference type="EMBL" id="JAALDK010000001">
    <property type="protein sequence ID" value="NUY03542.1"/>
    <property type="molecule type" value="Genomic_DNA"/>
</dbReference>
<dbReference type="InterPro" id="IPR002711">
    <property type="entry name" value="HNH"/>
</dbReference>
<dbReference type="Pfam" id="PF01844">
    <property type="entry name" value="HNH"/>
    <property type="match status" value="1"/>
</dbReference>
<dbReference type="GeneID" id="301104277"/>
<dbReference type="GO" id="GO:0003676">
    <property type="term" value="F:nucleic acid binding"/>
    <property type="evidence" value="ECO:0007669"/>
    <property type="project" value="InterPro"/>
</dbReference>
<accession>A0A7Y6N126</accession>
<dbReference type="Proteomes" id="UP000594380">
    <property type="component" value="Unassembled WGS sequence"/>
</dbReference>
<feature type="domain" description="HNH nuclease" evidence="1">
    <location>
        <begin position="15"/>
        <end position="70"/>
    </location>
</feature>
<dbReference type="Gene3D" id="1.10.30.50">
    <property type="match status" value="1"/>
</dbReference>
<gene>
    <name evidence="2" type="ORF">G5S42_28395</name>
</gene>
<evidence type="ECO:0000259" key="1">
    <source>
        <dbReference type="SMART" id="SM00507"/>
    </source>
</evidence>
<dbReference type="SMART" id="SM00507">
    <property type="entry name" value="HNHc"/>
    <property type="match status" value="1"/>
</dbReference>
<proteinExistence type="predicted"/>
<reference evidence="2 3" key="1">
    <citation type="submission" date="2020-02" db="EMBL/GenBank/DDBJ databases">
        <title>Paraburkholderia simonii sp. nov. and Paraburkholderia youngii sp. nov. Brazilian and Mexican Mimosa-associated rhizobia.</title>
        <authorList>
            <person name="Mavima L."/>
            <person name="Beukes C.W."/>
            <person name="Chan W.Y."/>
            <person name="Palmer M."/>
            <person name="De Meyer S.E."/>
            <person name="James E.K."/>
            <person name="Venter S.N."/>
            <person name="Steenkamp E.T."/>
        </authorList>
    </citation>
    <scope>NUCLEOTIDE SEQUENCE [LARGE SCALE GENOMIC DNA]</scope>
    <source>
        <strain evidence="2 3">JPY169</strain>
    </source>
</reference>
<name>A0A7Y6N126_9BURK</name>
<dbReference type="RefSeq" id="WP_176109756.1">
    <property type="nucleotide sequence ID" value="NZ_JAALDK010000001.1"/>
</dbReference>
<evidence type="ECO:0000313" key="3">
    <source>
        <dbReference type="Proteomes" id="UP000594380"/>
    </source>
</evidence>
<keyword evidence="2" id="KW-0255">Endonuclease</keyword>
<dbReference type="AlphaFoldDB" id="A0A7Y6N126"/>
<protein>
    <submittedName>
        <fullName evidence="2">HNH endonuclease</fullName>
    </submittedName>
</protein>
<dbReference type="InterPro" id="IPR003615">
    <property type="entry name" value="HNH_nuc"/>
</dbReference>